<keyword evidence="3" id="KW-1185">Reference proteome</keyword>
<feature type="transmembrane region" description="Helical" evidence="1">
    <location>
        <begin position="12"/>
        <end position="36"/>
    </location>
</feature>
<keyword evidence="1" id="KW-0472">Membrane</keyword>
<comment type="caution">
    <text evidence="2">The sequence shown here is derived from an EMBL/GenBank/DDBJ whole genome shotgun (WGS) entry which is preliminary data.</text>
</comment>
<protein>
    <recommendedName>
        <fullName evidence="4">DUF3566 domain-containing protein</fullName>
    </recommendedName>
</protein>
<dbReference type="OrthoDB" id="6058951at2"/>
<feature type="transmembrane region" description="Helical" evidence="1">
    <location>
        <begin position="56"/>
        <end position="86"/>
    </location>
</feature>
<evidence type="ECO:0008006" key="4">
    <source>
        <dbReference type="Google" id="ProtNLM"/>
    </source>
</evidence>
<name>A0A4U5K1L8_9GAMM</name>
<evidence type="ECO:0000313" key="3">
    <source>
        <dbReference type="Proteomes" id="UP000308707"/>
    </source>
</evidence>
<keyword evidence="1" id="KW-1133">Transmembrane helix</keyword>
<dbReference type="Proteomes" id="UP000308707">
    <property type="component" value="Unassembled WGS sequence"/>
</dbReference>
<dbReference type="AlphaFoldDB" id="A0A4U5K1L8"/>
<sequence length="98" mass="9943">MIIRRLGVMSVAKISAIIAAVVGLLAGILFFLVSLAGGAAGAMSDNDPGMAWVSGLGAMAIVVLPILYGVFGFIGGAIQAFVYNLAAKFVGGIRIETE</sequence>
<evidence type="ECO:0000313" key="2">
    <source>
        <dbReference type="EMBL" id="TKR32819.1"/>
    </source>
</evidence>
<reference evidence="2 3" key="1">
    <citation type="submission" date="2019-04" db="EMBL/GenBank/DDBJ databases">
        <title>Reference strain of H23.</title>
        <authorList>
            <person name="Luo X."/>
        </authorList>
    </citation>
    <scope>NUCLEOTIDE SEQUENCE [LARGE SCALE GENOMIC DNA]</scope>
    <source>
        <strain evidence="2 3">H23</strain>
    </source>
</reference>
<organism evidence="2 3">
    <name type="scientific">Luteimonas gilva</name>
    <dbReference type="NCBI Taxonomy" id="2572684"/>
    <lineage>
        <taxon>Bacteria</taxon>
        <taxon>Pseudomonadati</taxon>
        <taxon>Pseudomonadota</taxon>
        <taxon>Gammaproteobacteria</taxon>
        <taxon>Lysobacterales</taxon>
        <taxon>Lysobacteraceae</taxon>
        <taxon>Luteimonas</taxon>
    </lineage>
</organism>
<dbReference type="EMBL" id="SZUA01000001">
    <property type="protein sequence ID" value="TKR32819.1"/>
    <property type="molecule type" value="Genomic_DNA"/>
</dbReference>
<proteinExistence type="predicted"/>
<evidence type="ECO:0000256" key="1">
    <source>
        <dbReference type="SAM" id="Phobius"/>
    </source>
</evidence>
<accession>A0A4U5K1L8</accession>
<dbReference type="RefSeq" id="WP_137265028.1">
    <property type="nucleotide sequence ID" value="NZ_SZUA01000001.1"/>
</dbReference>
<keyword evidence="1" id="KW-0812">Transmembrane</keyword>
<gene>
    <name evidence="2" type="ORF">FCE95_00330</name>
</gene>